<dbReference type="AlphaFoldDB" id="A0A9E6Y2H7"/>
<dbReference type="Proteomes" id="UP001162834">
    <property type="component" value="Chromosome"/>
</dbReference>
<dbReference type="Pfam" id="PF04267">
    <property type="entry name" value="SoxD"/>
    <property type="match status" value="1"/>
</dbReference>
<dbReference type="EMBL" id="CP087164">
    <property type="protein sequence ID" value="UGS39024.1"/>
    <property type="molecule type" value="Genomic_DNA"/>
</dbReference>
<evidence type="ECO:0008006" key="3">
    <source>
        <dbReference type="Google" id="ProtNLM"/>
    </source>
</evidence>
<dbReference type="RefSeq" id="WP_259313034.1">
    <property type="nucleotide sequence ID" value="NZ_CP087164.1"/>
</dbReference>
<keyword evidence="2" id="KW-1185">Reference proteome</keyword>
<accession>A0A9E6Y2H7</accession>
<evidence type="ECO:0000313" key="2">
    <source>
        <dbReference type="Proteomes" id="UP001162834"/>
    </source>
</evidence>
<sequence length="126" mass="13372">MSFLLTCPNCGVREVTDFGYGGEVSPRPKARPSRRELNAYNYFRRNVAGVQREWWVHRSGCRAWFLAERDTRTNDVKWTALPDEAPAADAGTLAAVDAATGMPGGGAVGTTTDVAGGGPGSGVVGR</sequence>
<dbReference type="Gene3D" id="3.30.2270.10">
    <property type="entry name" value="Folate-binding superfamily"/>
    <property type="match status" value="1"/>
</dbReference>
<proteinExistence type="predicted"/>
<dbReference type="GO" id="GO:0008115">
    <property type="term" value="F:sarcosine oxidase activity"/>
    <property type="evidence" value="ECO:0007669"/>
    <property type="project" value="InterPro"/>
</dbReference>
<protein>
    <recommendedName>
        <fullName evidence="3">Sarcosine oxidase subunit delta</fullName>
    </recommendedName>
</protein>
<dbReference type="InterPro" id="IPR038561">
    <property type="entry name" value="SoxD_sf"/>
</dbReference>
<name>A0A9E6Y2H7_9ACTN</name>
<evidence type="ECO:0000313" key="1">
    <source>
        <dbReference type="EMBL" id="UGS39024.1"/>
    </source>
</evidence>
<gene>
    <name evidence="1" type="ORF">DSM104329_05456</name>
</gene>
<dbReference type="GO" id="GO:0046653">
    <property type="term" value="P:tetrahydrofolate metabolic process"/>
    <property type="evidence" value="ECO:0007669"/>
    <property type="project" value="InterPro"/>
</dbReference>
<organism evidence="1 2">
    <name type="scientific">Capillimicrobium parvum</name>
    <dbReference type="NCBI Taxonomy" id="2884022"/>
    <lineage>
        <taxon>Bacteria</taxon>
        <taxon>Bacillati</taxon>
        <taxon>Actinomycetota</taxon>
        <taxon>Thermoleophilia</taxon>
        <taxon>Solirubrobacterales</taxon>
        <taxon>Capillimicrobiaceae</taxon>
        <taxon>Capillimicrobium</taxon>
    </lineage>
</organism>
<reference evidence="1" key="1">
    <citation type="journal article" date="2022" name="Int. J. Syst. Evol. Microbiol.">
        <title>Pseudomonas aegrilactucae sp. nov. and Pseudomonas morbosilactucae sp. nov., pathogens causing bacterial rot of lettuce in Japan.</title>
        <authorList>
            <person name="Sawada H."/>
            <person name="Fujikawa T."/>
            <person name="Satou M."/>
        </authorList>
    </citation>
    <scope>NUCLEOTIDE SEQUENCE</scope>
    <source>
        <strain evidence="1">0166_1</strain>
    </source>
</reference>
<dbReference type="KEGG" id="sbae:DSM104329_05456"/>
<dbReference type="InterPro" id="IPR006279">
    <property type="entry name" value="SoxD"/>
</dbReference>